<dbReference type="EC" id="2.7.4.25" evidence="8"/>
<reference evidence="10 11" key="1">
    <citation type="submission" date="2016-02" db="EMBL/GenBank/DDBJ databases">
        <title>Draft genome sequence of Thermodesulfatator sp. S606.</title>
        <authorList>
            <person name="Lai Q."/>
            <person name="Cao J."/>
            <person name="Dupont S."/>
            <person name="Shao Z."/>
            <person name="Jebbar M."/>
            <person name="Alain K."/>
        </authorList>
    </citation>
    <scope>NUCLEOTIDE SEQUENCE [LARGE SCALE GENOMIC DNA]</scope>
    <source>
        <strain evidence="10 11">S606</strain>
    </source>
</reference>
<comment type="caution">
    <text evidence="10">The sequence shown here is derived from an EMBL/GenBank/DDBJ whole genome shotgun (WGS) entry which is preliminary data.</text>
</comment>
<evidence type="ECO:0000256" key="6">
    <source>
        <dbReference type="ARBA" id="ARBA00047615"/>
    </source>
</evidence>
<evidence type="ECO:0000256" key="3">
    <source>
        <dbReference type="ARBA" id="ARBA00022741"/>
    </source>
</evidence>
<evidence type="ECO:0000313" key="11">
    <source>
        <dbReference type="Proteomes" id="UP000076964"/>
    </source>
</evidence>
<evidence type="ECO:0000256" key="2">
    <source>
        <dbReference type="ARBA" id="ARBA00022679"/>
    </source>
</evidence>
<dbReference type="CDD" id="cd02020">
    <property type="entry name" value="CMPK"/>
    <property type="match status" value="1"/>
</dbReference>
<evidence type="ECO:0000256" key="7">
    <source>
        <dbReference type="ARBA" id="ARBA00048478"/>
    </source>
</evidence>
<keyword evidence="5 8" id="KW-0067">ATP-binding</keyword>
<comment type="catalytic activity">
    <reaction evidence="7 8">
        <text>CMP + ATP = CDP + ADP</text>
        <dbReference type="Rhea" id="RHEA:11600"/>
        <dbReference type="ChEBI" id="CHEBI:30616"/>
        <dbReference type="ChEBI" id="CHEBI:58069"/>
        <dbReference type="ChEBI" id="CHEBI:60377"/>
        <dbReference type="ChEBI" id="CHEBI:456216"/>
        <dbReference type="EC" id="2.7.4.25"/>
    </reaction>
</comment>
<feature type="binding site" evidence="8">
    <location>
        <begin position="12"/>
        <end position="20"/>
    </location>
    <ligand>
        <name>ATP</name>
        <dbReference type="ChEBI" id="CHEBI:30616"/>
    </ligand>
</feature>
<dbReference type="InterPro" id="IPR011994">
    <property type="entry name" value="Cytidylate_kinase_dom"/>
</dbReference>
<dbReference type="GO" id="GO:0005524">
    <property type="term" value="F:ATP binding"/>
    <property type="evidence" value="ECO:0007669"/>
    <property type="project" value="UniProtKB-UniRule"/>
</dbReference>
<dbReference type="PANTHER" id="PTHR21299:SF2">
    <property type="entry name" value="CYTIDYLATE KINASE"/>
    <property type="match status" value="1"/>
</dbReference>
<dbReference type="Pfam" id="PF02224">
    <property type="entry name" value="Cytidylate_kin"/>
    <property type="match status" value="1"/>
</dbReference>
<keyword evidence="4 8" id="KW-0418">Kinase</keyword>
<comment type="catalytic activity">
    <reaction evidence="6 8">
        <text>dCMP + ATP = dCDP + ADP</text>
        <dbReference type="Rhea" id="RHEA:25094"/>
        <dbReference type="ChEBI" id="CHEBI:30616"/>
        <dbReference type="ChEBI" id="CHEBI:57566"/>
        <dbReference type="ChEBI" id="CHEBI:58593"/>
        <dbReference type="ChEBI" id="CHEBI:456216"/>
        <dbReference type="EC" id="2.7.4.25"/>
    </reaction>
</comment>
<dbReference type="STRING" id="1795632.TH606_01560"/>
<proteinExistence type="inferred from homology"/>
<keyword evidence="11" id="KW-1185">Reference proteome</keyword>
<dbReference type="Proteomes" id="UP000076964">
    <property type="component" value="Unassembled WGS sequence"/>
</dbReference>
<comment type="similarity">
    <text evidence="1 8">Belongs to the cytidylate kinase family. Type 1 subfamily.</text>
</comment>
<keyword evidence="8" id="KW-0963">Cytoplasm</keyword>
<feature type="domain" description="Cytidylate kinase" evidence="9">
    <location>
        <begin position="8"/>
        <end position="221"/>
    </location>
</feature>
<dbReference type="GO" id="GO:0006220">
    <property type="term" value="P:pyrimidine nucleotide metabolic process"/>
    <property type="evidence" value="ECO:0007669"/>
    <property type="project" value="UniProtKB-UniRule"/>
</dbReference>
<dbReference type="GO" id="GO:0015949">
    <property type="term" value="P:nucleobase-containing small molecule interconversion"/>
    <property type="evidence" value="ECO:0007669"/>
    <property type="project" value="TreeGrafter"/>
</dbReference>
<dbReference type="GO" id="GO:0005829">
    <property type="term" value="C:cytosol"/>
    <property type="evidence" value="ECO:0007669"/>
    <property type="project" value="TreeGrafter"/>
</dbReference>
<comment type="subcellular location">
    <subcellularLocation>
        <location evidence="8">Cytoplasm</location>
    </subcellularLocation>
</comment>
<evidence type="ECO:0000256" key="8">
    <source>
        <dbReference type="HAMAP-Rule" id="MF_00238"/>
    </source>
</evidence>
<gene>
    <name evidence="8" type="primary">cmk</name>
    <name evidence="10" type="ORF">TH606_01560</name>
</gene>
<dbReference type="Gene3D" id="3.40.50.300">
    <property type="entry name" value="P-loop containing nucleotide triphosphate hydrolases"/>
    <property type="match status" value="1"/>
</dbReference>
<dbReference type="RefSeq" id="WP_068540941.1">
    <property type="nucleotide sequence ID" value="NZ_LSFI01000005.1"/>
</dbReference>
<dbReference type="InterPro" id="IPR027417">
    <property type="entry name" value="P-loop_NTPase"/>
</dbReference>
<evidence type="ECO:0000256" key="5">
    <source>
        <dbReference type="ARBA" id="ARBA00022840"/>
    </source>
</evidence>
<dbReference type="SUPFAM" id="SSF52540">
    <property type="entry name" value="P-loop containing nucleoside triphosphate hydrolases"/>
    <property type="match status" value="1"/>
</dbReference>
<dbReference type="GO" id="GO:0036431">
    <property type="term" value="F:dCMP kinase activity"/>
    <property type="evidence" value="ECO:0007669"/>
    <property type="project" value="InterPro"/>
</dbReference>
<dbReference type="InterPro" id="IPR003136">
    <property type="entry name" value="Cytidylate_kin"/>
</dbReference>
<dbReference type="NCBIfam" id="TIGR00017">
    <property type="entry name" value="cmk"/>
    <property type="match status" value="1"/>
</dbReference>
<accession>A0A177EAH1</accession>
<name>A0A177EAH1_9BACT</name>
<keyword evidence="3 8" id="KW-0547">Nucleotide-binding</keyword>
<sequence length="229" mass="25322">MRPKGLLITIDGPAGAGKSTVAKKLAQKLGYLYLDTGAMYRVVALAAKRLGLDFQDEERLGELAKTLDFKLVPRENGVSVFLGEEDVSQAIRTPEIDRLSSVVARVPGVREALKTRQQAIGKEGGVIAEGRDMGSVVFPDAEIKFFITASLEARARRRYKEQKQKGLNISFEEVLTNLRERDERDSKREVAPLVIPEGAIIIDTSELSPEQVLDMVLKEIEKVKKDGKS</sequence>
<evidence type="ECO:0000259" key="9">
    <source>
        <dbReference type="Pfam" id="PF02224"/>
    </source>
</evidence>
<protein>
    <recommendedName>
        <fullName evidence="8">Cytidylate kinase</fullName>
        <shortName evidence="8">CK</shortName>
        <ecNumber evidence="8">2.7.4.25</ecNumber>
    </recommendedName>
    <alternativeName>
        <fullName evidence="8">Cytidine monophosphate kinase</fullName>
        <shortName evidence="8">CMP kinase</shortName>
    </alternativeName>
</protein>
<evidence type="ECO:0000256" key="4">
    <source>
        <dbReference type="ARBA" id="ARBA00022777"/>
    </source>
</evidence>
<keyword evidence="2 8" id="KW-0808">Transferase</keyword>
<dbReference type="GO" id="GO:0036430">
    <property type="term" value="F:CMP kinase activity"/>
    <property type="evidence" value="ECO:0007669"/>
    <property type="project" value="RHEA"/>
</dbReference>
<dbReference type="EMBL" id="LSFI01000005">
    <property type="protein sequence ID" value="OAG28420.1"/>
    <property type="molecule type" value="Genomic_DNA"/>
</dbReference>
<evidence type="ECO:0000313" key="10">
    <source>
        <dbReference type="EMBL" id="OAG28420.1"/>
    </source>
</evidence>
<dbReference type="PANTHER" id="PTHR21299">
    <property type="entry name" value="CYTIDYLATE KINASE/PANTOATE-BETA-ALANINE LIGASE"/>
    <property type="match status" value="1"/>
</dbReference>
<evidence type="ECO:0000256" key="1">
    <source>
        <dbReference type="ARBA" id="ARBA00009427"/>
    </source>
</evidence>
<dbReference type="OrthoDB" id="9807434at2"/>
<organism evidence="10 11">
    <name type="scientific">Thermodesulfatator autotrophicus</name>
    <dbReference type="NCBI Taxonomy" id="1795632"/>
    <lineage>
        <taxon>Bacteria</taxon>
        <taxon>Pseudomonadati</taxon>
        <taxon>Thermodesulfobacteriota</taxon>
        <taxon>Thermodesulfobacteria</taxon>
        <taxon>Thermodesulfobacteriales</taxon>
        <taxon>Thermodesulfatatoraceae</taxon>
        <taxon>Thermodesulfatator</taxon>
    </lineage>
</organism>
<dbReference type="HAMAP" id="MF_00238">
    <property type="entry name" value="Cytidyl_kinase_type1"/>
    <property type="match status" value="1"/>
</dbReference>
<dbReference type="AlphaFoldDB" id="A0A177EAH1"/>